<evidence type="ECO:0000256" key="1">
    <source>
        <dbReference type="SAM" id="Phobius"/>
    </source>
</evidence>
<sequence length="139" mass="16756">MNRNKKIFNGIILFTIYFLSIIYKYNHDVKLEKYTSKFNEVKIVYSQGFKKKDYKITNTLEVTKFYDYLCKQKVNRSFWKGVDGDIKKYHINFKIDKDKINELVIFENGKILINHIEYDLNKDIFNNVEFQNIVSGKEI</sequence>
<evidence type="ECO:0000313" key="3">
    <source>
        <dbReference type="Proteomes" id="UP000481872"/>
    </source>
</evidence>
<keyword evidence="1" id="KW-0472">Membrane</keyword>
<keyword evidence="3" id="KW-1185">Reference proteome</keyword>
<proteinExistence type="predicted"/>
<dbReference type="AlphaFoldDB" id="A0A6M0H3P5"/>
<feature type="transmembrane region" description="Helical" evidence="1">
    <location>
        <begin position="7"/>
        <end position="25"/>
    </location>
</feature>
<keyword evidence="1" id="KW-1133">Transmembrane helix</keyword>
<reference evidence="2 3" key="1">
    <citation type="submission" date="2020-02" db="EMBL/GenBank/DDBJ databases">
        <title>Genome assembly of a novel Clostridium senegalense strain.</title>
        <authorList>
            <person name="Gupta T.B."/>
            <person name="Jauregui R."/>
            <person name="Maclean P."/>
            <person name="Nawarathana A."/>
            <person name="Brightwell G."/>
        </authorList>
    </citation>
    <scope>NUCLEOTIDE SEQUENCE [LARGE SCALE GENOMIC DNA]</scope>
    <source>
        <strain evidence="2 3">AGRFS4</strain>
    </source>
</reference>
<dbReference type="RefSeq" id="WP_199870103.1">
    <property type="nucleotide sequence ID" value="NZ_JAAGPU010000017.1"/>
</dbReference>
<comment type="caution">
    <text evidence="2">The sequence shown here is derived from an EMBL/GenBank/DDBJ whole genome shotgun (WGS) entry which is preliminary data.</text>
</comment>
<protein>
    <submittedName>
        <fullName evidence="2">Uncharacterized protein</fullName>
    </submittedName>
</protein>
<dbReference type="Proteomes" id="UP000481872">
    <property type="component" value="Unassembled WGS sequence"/>
</dbReference>
<name>A0A6M0H3P5_9CLOT</name>
<keyword evidence="1" id="KW-0812">Transmembrane</keyword>
<accession>A0A6M0H3P5</accession>
<organism evidence="2 3">
    <name type="scientific">Clostridium senegalense</name>
    <dbReference type="NCBI Taxonomy" id="1465809"/>
    <lineage>
        <taxon>Bacteria</taxon>
        <taxon>Bacillati</taxon>
        <taxon>Bacillota</taxon>
        <taxon>Clostridia</taxon>
        <taxon>Eubacteriales</taxon>
        <taxon>Clostridiaceae</taxon>
        <taxon>Clostridium</taxon>
    </lineage>
</organism>
<evidence type="ECO:0000313" key="2">
    <source>
        <dbReference type="EMBL" id="NEU05239.1"/>
    </source>
</evidence>
<dbReference type="EMBL" id="JAAGPU010000017">
    <property type="protein sequence ID" value="NEU05239.1"/>
    <property type="molecule type" value="Genomic_DNA"/>
</dbReference>
<gene>
    <name evidence="2" type="ORF">G3M99_10320</name>
</gene>